<dbReference type="KEGG" id="dci:103508411"/>
<dbReference type="InterPro" id="IPR003329">
    <property type="entry name" value="Cytidylyl_trans"/>
</dbReference>
<dbReference type="PANTHER" id="PTHR21485">
    <property type="entry name" value="HAD SUPERFAMILY MEMBERS CMAS AND KDSC"/>
    <property type="match status" value="1"/>
</dbReference>
<dbReference type="AlphaFoldDB" id="A0A3Q0IW09"/>
<protein>
    <submittedName>
        <fullName evidence="2">N-acylneuraminate cytidylyltransferase A</fullName>
    </submittedName>
</protein>
<name>A0A3Q0IW09_DIACI</name>
<dbReference type="PANTHER" id="PTHR21485:SF3">
    <property type="entry name" value="N-ACYLNEURAMINATE CYTIDYLYLTRANSFERASE"/>
    <property type="match status" value="1"/>
</dbReference>
<dbReference type="Proteomes" id="UP000079169">
    <property type="component" value="Unplaced"/>
</dbReference>
<dbReference type="InterPro" id="IPR029044">
    <property type="entry name" value="Nucleotide-diphossugar_trans"/>
</dbReference>
<gene>
    <name evidence="2" type="primary">LOC103508411</name>
</gene>
<evidence type="ECO:0000313" key="1">
    <source>
        <dbReference type="Proteomes" id="UP000079169"/>
    </source>
</evidence>
<dbReference type="CDD" id="cd02513">
    <property type="entry name" value="CMP-NeuAc_Synthase"/>
    <property type="match status" value="1"/>
</dbReference>
<keyword evidence="1" id="KW-1185">Reference proteome</keyword>
<dbReference type="STRING" id="121845.A0A3Q0IW09"/>
<evidence type="ECO:0000313" key="2">
    <source>
        <dbReference type="RefSeq" id="XP_026678828.1"/>
    </source>
</evidence>
<dbReference type="RefSeq" id="XP_026678828.1">
    <property type="nucleotide sequence ID" value="XM_026823027.1"/>
</dbReference>
<dbReference type="GeneID" id="103508411"/>
<dbReference type="CTD" id="317923"/>
<dbReference type="SUPFAM" id="SSF53448">
    <property type="entry name" value="Nucleotide-diphospho-sugar transferases"/>
    <property type="match status" value="1"/>
</dbReference>
<keyword evidence="2" id="KW-0548">Nucleotidyltransferase</keyword>
<accession>A0A3Q0IW09</accession>
<reference evidence="2" key="1">
    <citation type="submission" date="2025-08" db="UniProtKB">
        <authorList>
            <consortium name="RefSeq"/>
        </authorList>
    </citation>
    <scope>IDENTIFICATION</scope>
</reference>
<dbReference type="InterPro" id="IPR050793">
    <property type="entry name" value="CMP-NeuNAc_synthase"/>
</dbReference>
<proteinExistence type="predicted"/>
<sequence>MPACPQGMYKPDKPESAAIARSKFAPPLSCSCLQITALILARGGSKGIPLKNMALVNNRTLISRTISVLREFSKFHSIWVSTDHESIAREARLSGARVHSRSLESATDEASSLLAVKEFTYHHPEIPAIALFQCTSPFLTLFSIEQAYSMMTNLGYDSVFSVTRSYKLRWQYNLDFSVSPLNFDHAHRPRRQDWEGELVENGMFYFFRTRLLKSHVLQGGQLGVVEIPQNRSLEIDSPLDLRIAQAISPLLDTS</sequence>
<organism evidence="1 2">
    <name type="scientific">Diaphorina citri</name>
    <name type="common">Asian citrus psyllid</name>
    <dbReference type="NCBI Taxonomy" id="121845"/>
    <lineage>
        <taxon>Eukaryota</taxon>
        <taxon>Metazoa</taxon>
        <taxon>Ecdysozoa</taxon>
        <taxon>Arthropoda</taxon>
        <taxon>Hexapoda</taxon>
        <taxon>Insecta</taxon>
        <taxon>Pterygota</taxon>
        <taxon>Neoptera</taxon>
        <taxon>Paraneoptera</taxon>
        <taxon>Hemiptera</taxon>
        <taxon>Sternorrhyncha</taxon>
        <taxon>Psylloidea</taxon>
        <taxon>Psyllidae</taxon>
        <taxon>Diaphorininae</taxon>
        <taxon>Diaphorina</taxon>
    </lineage>
</organism>
<keyword evidence="2" id="KW-0808">Transferase</keyword>
<dbReference type="GO" id="GO:0008781">
    <property type="term" value="F:N-acylneuraminate cytidylyltransferase activity"/>
    <property type="evidence" value="ECO:0007669"/>
    <property type="project" value="TreeGrafter"/>
</dbReference>
<dbReference type="Pfam" id="PF02348">
    <property type="entry name" value="CTP_transf_3"/>
    <property type="match status" value="1"/>
</dbReference>
<dbReference type="Gene3D" id="3.90.550.10">
    <property type="entry name" value="Spore Coat Polysaccharide Biosynthesis Protein SpsA, Chain A"/>
    <property type="match status" value="1"/>
</dbReference>
<dbReference type="PaxDb" id="121845-A0A3Q0IW09"/>